<proteinExistence type="predicted"/>
<dbReference type="AlphaFoldDB" id="A0A7J8NES9"/>
<keyword evidence="2" id="KW-1185">Reference proteome</keyword>
<feature type="non-terminal residue" evidence="1">
    <location>
        <position position="56"/>
    </location>
</feature>
<name>A0A7J8NES9_9ROSI</name>
<reference evidence="1 2" key="1">
    <citation type="journal article" date="2019" name="Genome Biol. Evol.">
        <title>Insights into the evolution of the New World diploid cottons (Gossypium, subgenus Houzingenia) based on genome sequencing.</title>
        <authorList>
            <person name="Grover C.E."/>
            <person name="Arick M.A. 2nd"/>
            <person name="Thrash A."/>
            <person name="Conover J.L."/>
            <person name="Sanders W.S."/>
            <person name="Peterson D.G."/>
            <person name="Frelichowski J.E."/>
            <person name="Scheffler J.A."/>
            <person name="Scheffler B.E."/>
            <person name="Wendel J.F."/>
        </authorList>
    </citation>
    <scope>NUCLEOTIDE SEQUENCE [LARGE SCALE GENOMIC DNA]</scope>
    <source>
        <strain evidence="1">157</strain>
        <tissue evidence="1">Leaf</tissue>
    </source>
</reference>
<dbReference type="Proteomes" id="UP000593572">
    <property type="component" value="Unassembled WGS sequence"/>
</dbReference>
<organism evidence="1 2">
    <name type="scientific">Gossypium lobatum</name>
    <dbReference type="NCBI Taxonomy" id="34289"/>
    <lineage>
        <taxon>Eukaryota</taxon>
        <taxon>Viridiplantae</taxon>
        <taxon>Streptophyta</taxon>
        <taxon>Embryophyta</taxon>
        <taxon>Tracheophyta</taxon>
        <taxon>Spermatophyta</taxon>
        <taxon>Magnoliopsida</taxon>
        <taxon>eudicotyledons</taxon>
        <taxon>Gunneridae</taxon>
        <taxon>Pentapetalae</taxon>
        <taxon>rosids</taxon>
        <taxon>malvids</taxon>
        <taxon>Malvales</taxon>
        <taxon>Malvaceae</taxon>
        <taxon>Malvoideae</taxon>
        <taxon>Gossypium</taxon>
    </lineage>
</organism>
<evidence type="ECO:0000313" key="1">
    <source>
        <dbReference type="EMBL" id="MBA0575508.1"/>
    </source>
</evidence>
<sequence>MKKRFLDKEEDNAAVWIWSEKTQQKKGGSLIEGYMSELWDFTRISVSQNNFQELKE</sequence>
<gene>
    <name evidence="1" type="ORF">Golob_024655</name>
</gene>
<comment type="caution">
    <text evidence="1">The sequence shown here is derived from an EMBL/GenBank/DDBJ whole genome shotgun (WGS) entry which is preliminary data.</text>
</comment>
<protein>
    <submittedName>
        <fullName evidence="1">Uncharacterized protein</fullName>
    </submittedName>
</protein>
<evidence type="ECO:0000313" key="2">
    <source>
        <dbReference type="Proteomes" id="UP000593572"/>
    </source>
</evidence>
<accession>A0A7J8NES9</accession>
<dbReference type="EMBL" id="JABEZX010202447">
    <property type="protein sequence ID" value="MBA0575508.1"/>
    <property type="molecule type" value="Genomic_DNA"/>
</dbReference>